<organism evidence="2 3">
    <name type="scientific">Marihabitans asiaticum</name>
    <dbReference type="NCBI Taxonomy" id="415218"/>
    <lineage>
        <taxon>Bacteria</taxon>
        <taxon>Bacillati</taxon>
        <taxon>Actinomycetota</taxon>
        <taxon>Actinomycetes</taxon>
        <taxon>Micrococcales</taxon>
        <taxon>Intrasporangiaceae</taxon>
        <taxon>Marihabitans</taxon>
    </lineage>
</organism>
<gene>
    <name evidence="2" type="ORF">FB557_0879</name>
</gene>
<feature type="domain" description="DUF559" evidence="1">
    <location>
        <begin position="226"/>
        <end position="299"/>
    </location>
</feature>
<dbReference type="InterPro" id="IPR011335">
    <property type="entry name" value="Restrct_endonuc-II-like"/>
</dbReference>
<keyword evidence="3" id="KW-1185">Reference proteome</keyword>
<name>A0A560WHZ9_9MICO</name>
<dbReference type="InterPro" id="IPR007569">
    <property type="entry name" value="DUF559"/>
</dbReference>
<dbReference type="AlphaFoldDB" id="A0A560WHZ9"/>
<proteinExistence type="predicted"/>
<accession>A0A560WHZ9</accession>
<dbReference type="Proteomes" id="UP000315628">
    <property type="component" value="Unassembled WGS sequence"/>
</dbReference>
<dbReference type="Gene3D" id="3.40.960.10">
    <property type="entry name" value="VSR Endonuclease"/>
    <property type="match status" value="1"/>
</dbReference>
<protein>
    <submittedName>
        <fullName evidence="2">Uncharacterized protein DUF559</fullName>
    </submittedName>
</protein>
<dbReference type="SUPFAM" id="SSF52980">
    <property type="entry name" value="Restriction endonuclease-like"/>
    <property type="match status" value="1"/>
</dbReference>
<evidence type="ECO:0000259" key="1">
    <source>
        <dbReference type="Pfam" id="PF04480"/>
    </source>
</evidence>
<reference evidence="2 3" key="1">
    <citation type="submission" date="2019-06" db="EMBL/GenBank/DDBJ databases">
        <title>Sequencing the genomes of 1000 actinobacteria strains.</title>
        <authorList>
            <person name="Klenk H.-P."/>
        </authorList>
    </citation>
    <scope>NUCLEOTIDE SEQUENCE [LARGE SCALE GENOMIC DNA]</scope>
    <source>
        <strain evidence="2 3">DSM 18935</strain>
    </source>
</reference>
<dbReference type="OrthoDB" id="5517693at2"/>
<dbReference type="EMBL" id="VIUW01000001">
    <property type="protein sequence ID" value="TWD17312.1"/>
    <property type="molecule type" value="Genomic_DNA"/>
</dbReference>
<sequence length="309" mass="34126">MSRHVDPERDLTALRALAVDRIVSTKQAGRAGLSSFDLLELARETHLHHLMRGMWATERPADDKDEHLLRTLAVLRRHVKRSAATAHSALVLHGLPTLECDLARVHVQRESSTTTRRGKDYTAHLREGEITTMTRPPLIVAEAPVVDIETAIVLTGLLSGPRSAAVAADAAARAGLTTPDRLQTVAGQRYRGSKGIGAVRRALADVDGRRESPGETLTAQVCHGLGYDLEPQVWIGPYRVDFLIKGSRVVLEFDGAMKYRTPEDVVAEKRREDELRARGYIVVRLMWSDVYNPKKVKAKLERAMAASVA</sequence>
<evidence type="ECO:0000313" key="2">
    <source>
        <dbReference type="EMBL" id="TWD17312.1"/>
    </source>
</evidence>
<dbReference type="RefSeq" id="WP_144855850.1">
    <property type="nucleotide sequence ID" value="NZ_BAAAYT010000002.1"/>
</dbReference>
<evidence type="ECO:0000313" key="3">
    <source>
        <dbReference type="Proteomes" id="UP000315628"/>
    </source>
</evidence>
<dbReference type="Pfam" id="PF04480">
    <property type="entry name" value="DUF559"/>
    <property type="match status" value="1"/>
</dbReference>
<comment type="caution">
    <text evidence="2">The sequence shown here is derived from an EMBL/GenBank/DDBJ whole genome shotgun (WGS) entry which is preliminary data.</text>
</comment>